<dbReference type="Proteomes" id="UP000005239">
    <property type="component" value="Unassembled WGS sequence"/>
</dbReference>
<proteinExistence type="inferred from homology"/>
<dbReference type="GO" id="GO:0003723">
    <property type="term" value="F:RNA binding"/>
    <property type="evidence" value="ECO:0000318"/>
    <property type="project" value="GO_Central"/>
</dbReference>
<evidence type="ECO:0000256" key="1">
    <source>
        <dbReference type="ARBA" id="ARBA00006540"/>
    </source>
</evidence>
<reference evidence="8" key="1">
    <citation type="journal article" date="2008" name="Nat. Genet.">
        <title>The Pristionchus pacificus genome provides a unique perspective on nematode lifestyle and parasitism.</title>
        <authorList>
            <person name="Dieterich C."/>
            <person name="Clifton S.W."/>
            <person name="Schuster L.N."/>
            <person name="Chinwalla A."/>
            <person name="Delehaunty K."/>
            <person name="Dinkelacker I."/>
            <person name="Fulton L."/>
            <person name="Fulton R."/>
            <person name="Godfrey J."/>
            <person name="Minx P."/>
            <person name="Mitreva M."/>
            <person name="Roeseler W."/>
            <person name="Tian H."/>
            <person name="Witte H."/>
            <person name="Yang S.P."/>
            <person name="Wilson R.K."/>
            <person name="Sommer R.J."/>
        </authorList>
    </citation>
    <scope>NUCLEOTIDE SEQUENCE [LARGE SCALE GENOMIC DNA]</scope>
    <source>
        <strain evidence="8">PS312</strain>
    </source>
</reference>
<comment type="similarity">
    <text evidence="1 6">Belongs to the universal ribosomal protein uL3 family.</text>
</comment>
<dbReference type="FunFam" id="2.40.30.10:FF:000094">
    <property type="entry name" value="Ribosomal protein"/>
    <property type="match status" value="1"/>
</dbReference>
<dbReference type="InterPro" id="IPR036291">
    <property type="entry name" value="NAD(P)-bd_dom_sf"/>
</dbReference>
<dbReference type="GO" id="GO:0006412">
    <property type="term" value="P:translation"/>
    <property type="evidence" value="ECO:0000318"/>
    <property type="project" value="GO_Central"/>
</dbReference>
<dbReference type="EnsemblMetazoa" id="PPA33950.1">
    <property type="protein sequence ID" value="PPA33950.1"/>
    <property type="gene ID" value="WBGene00272319"/>
</dbReference>
<dbReference type="Gene3D" id="4.10.960.10">
    <property type="entry name" value="Ribosomal protein L3, domain 3"/>
    <property type="match status" value="1"/>
</dbReference>
<dbReference type="InterPro" id="IPR019926">
    <property type="entry name" value="Ribosomal_uL3_CS"/>
</dbReference>
<sequence length="479" mass="53762">MDESDSDGCSFCSLAMWGIGIAILLFALRKWFKGGQFTEHVSAKGKVVAVTGANTGIGLETVRELNLRGAKVYMLCRSEERANEAKVKLARMGCDATRLIFEQCDLSKFASVRACAKRIIQAEPHLDILVNNAGIMFYPKHELTEDKHEMTWQSNHLGPFLLTELLLPLIEKSEEGRIVNVSAKLHEHEGPLNLDTIDDKKSFGRLAAYNRSKLANIMHARELTRQLRARGNATADKPGSKVNKKEVVEAVTILETPPMVISGIVGYIDTPNGPRPFKTVFAEQLSEDFRRRMIKNCAQTPRFYLWQKLLKHRNKKAHIMEVQLNGGSIADKVERAKERLEKQVLIDQVFAQDEMVDTIGVTRGKGFKGVTSRWHTKKLPRKTRKGLCKTTEEKRAPLVAEEKAAQPLIYFVTFVLAFFIKTNRDGAQTSLYLALSKKVKGVSGCYFSDCARKAESSVALDDLACKHLYDYSRKAVGLE</sequence>
<evidence type="ECO:0000256" key="4">
    <source>
        <dbReference type="ARBA" id="ARBA00023274"/>
    </source>
</evidence>
<evidence type="ECO:0000256" key="2">
    <source>
        <dbReference type="ARBA" id="ARBA00022980"/>
    </source>
</evidence>
<keyword evidence="8" id="KW-1185">Reference proteome</keyword>
<evidence type="ECO:0000313" key="8">
    <source>
        <dbReference type="Proteomes" id="UP000005239"/>
    </source>
</evidence>
<evidence type="ECO:0000256" key="5">
    <source>
        <dbReference type="RuleBase" id="RU000363"/>
    </source>
</evidence>
<dbReference type="Pfam" id="PF00297">
    <property type="entry name" value="Ribosomal_L3"/>
    <property type="match status" value="2"/>
</dbReference>
<dbReference type="Gene3D" id="3.30.1430.10">
    <property type="match status" value="2"/>
</dbReference>
<dbReference type="PANTHER" id="PTHR43157:SF31">
    <property type="entry name" value="PHOSPHATIDYLINOSITOL-GLYCAN BIOSYNTHESIS CLASS F PROTEIN"/>
    <property type="match status" value="1"/>
</dbReference>
<evidence type="ECO:0000256" key="3">
    <source>
        <dbReference type="ARBA" id="ARBA00023002"/>
    </source>
</evidence>
<dbReference type="FunFam" id="2.40.30.10:FF:000097">
    <property type="entry name" value="Ribosomal protein"/>
    <property type="match status" value="1"/>
</dbReference>
<keyword evidence="3" id="KW-0560">Oxidoreductase</keyword>
<dbReference type="Pfam" id="PF00106">
    <property type="entry name" value="adh_short"/>
    <property type="match status" value="1"/>
</dbReference>
<dbReference type="FunFam" id="3.30.1430.10:FF:000002">
    <property type="entry name" value="Ribosomal protein L3-like"/>
    <property type="match status" value="1"/>
</dbReference>
<dbReference type="InterPro" id="IPR002347">
    <property type="entry name" value="SDR_fam"/>
</dbReference>
<evidence type="ECO:0000313" key="7">
    <source>
        <dbReference type="EnsemblMetazoa" id="PPA33950.1"/>
    </source>
</evidence>
<dbReference type="PROSITE" id="PS00474">
    <property type="entry name" value="RIBOSOMAL_L3"/>
    <property type="match status" value="1"/>
</dbReference>
<dbReference type="InterPro" id="IPR000597">
    <property type="entry name" value="Ribosomal_uL3"/>
</dbReference>
<reference evidence="7" key="2">
    <citation type="submission" date="2022-06" db="UniProtKB">
        <authorList>
            <consortium name="EnsemblMetazoa"/>
        </authorList>
    </citation>
    <scope>IDENTIFICATION</scope>
    <source>
        <strain evidence="7">PS312</strain>
    </source>
</reference>
<organism evidence="7 8">
    <name type="scientific">Pristionchus pacificus</name>
    <name type="common">Parasitic nematode worm</name>
    <dbReference type="NCBI Taxonomy" id="54126"/>
    <lineage>
        <taxon>Eukaryota</taxon>
        <taxon>Metazoa</taxon>
        <taxon>Ecdysozoa</taxon>
        <taxon>Nematoda</taxon>
        <taxon>Chromadorea</taxon>
        <taxon>Rhabditida</taxon>
        <taxon>Rhabditina</taxon>
        <taxon>Diplogasteromorpha</taxon>
        <taxon>Diplogasteroidea</taxon>
        <taxon>Neodiplogasteridae</taxon>
        <taxon>Pristionchus</taxon>
    </lineage>
</organism>
<dbReference type="PANTHER" id="PTHR43157">
    <property type="entry name" value="PHOSPHATIDYLINOSITOL-GLYCAN BIOSYNTHESIS CLASS F PROTEIN-RELATED"/>
    <property type="match status" value="1"/>
</dbReference>
<dbReference type="FunFam" id="4.10.960.10:FF:000005">
    <property type="entry name" value="60S ribosomal protein L3"/>
    <property type="match status" value="1"/>
</dbReference>
<dbReference type="OrthoDB" id="191139at2759"/>
<name>A0A2A6CBG7_PRIPA</name>
<dbReference type="SUPFAM" id="SSF50447">
    <property type="entry name" value="Translation proteins"/>
    <property type="match status" value="1"/>
</dbReference>
<dbReference type="GO" id="GO:0003735">
    <property type="term" value="F:structural constituent of ribosome"/>
    <property type="evidence" value="ECO:0000318"/>
    <property type="project" value="GO_Central"/>
</dbReference>
<dbReference type="GO" id="GO:0022625">
    <property type="term" value="C:cytosolic large ribosomal subunit"/>
    <property type="evidence" value="ECO:0000318"/>
    <property type="project" value="GO_Central"/>
</dbReference>
<protein>
    <submittedName>
        <fullName evidence="7">Dehydrogenase</fullName>
    </submittedName>
</protein>
<comment type="similarity">
    <text evidence="5">Belongs to the short-chain dehydrogenases/reductases (SDR) family.</text>
</comment>
<dbReference type="PRINTS" id="PR00081">
    <property type="entry name" value="GDHRDH"/>
</dbReference>
<accession>A0A8R1UMK4</accession>
<keyword evidence="4 6" id="KW-0687">Ribonucleoprotein</keyword>
<dbReference type="SUPFAM" id="SSF51735">
    <property type="entry name" value="NAD(P)-binding Rossmann-fold domains"/>
    <property type="match status" value="1"/>
</dbReference>
<dbReference type="AlphaFoldDB" id="A0A2A6CBG7"/>
<dbReference type="PRINTS" id="PR00080">
    <property type="entry name" value="SDRFAMILY"/>
</dbReference>
<dbReference type="InterPro" id="IPR044892">
    <property type="entry name" value="Ribosomal_L3_dom_3_arc_sf"/>
</dbReference>
<keyword evidence="2 6" id="KW-0689">Ribosomal protein</keyword>
<gene>
    <name evidence="7" type="primary">WBGene00272319</name>
</gene>
<dbReference type="Gene3D" id="3.40.50.720">
    <property type="entry name" value="NAD(P)-binding Rossmann-like Domain"/>
    <property type="match status" value="1"/>
</dbReference>
<dbReference type="GO" id="GO:0016491">
    <property type="term" value="F:oxidoreductase activity"/>
    <property type="evidence" value="ECO:0007669"/>
    <property type="project" value="UniProtKB-KW"/>
</dbReference>
<dbReference type="InterPro" id="IPR009000">
    <property type="entry name" value="Transl_B-barrel_sf"/>
</dbReference>
<accession>A0A2A6CBG7</accession>
<dbReference type="FunFam" id="3.30.1430.10:FF:000003">
    <property type="entry name" value="Ribosomal protein"/>
    <property type="match status" value="1"/>
</dbReference>
<evidence type="ECO:0000256" key="6">
    <source>
        <dbReference type="RuleBase" id="RU003905"/>
    </source>
</evidence>